<dbReference type="PANTHER" id="PTHR43791">
    <property type="entry name" value="PERMEASE-RELATED"/>
    <property type="match status" value="1"/>
</dbReference>
<feature type="non-terminal residue" evidence="7">
    <location>
        <position position="228"/>
    </location>
</feature>
<keyword evidence="2" id="KW-0813">Transport</keyword>
<keyword evidence="5 6" id="KW-0472">Membrane</keyword>
<dbReference type="InterPro" id="IPR036259">
    <property type="entry name" value="MFS_trans_sf"/>
</dbReference>
<dbReference type="Pfam" id="PF07690">
    <property type="entry name" value="MFS_1"/>
    <property type="match status" value="1"/>
</dbReference>
<dbReference type="Proteomes" id="UP000541154">
    <property type="component" value="Unassembled WGS sequence"/>
</dbReference>
<name>A0A8H6A9D2_PETAA</name>
<comment type="caution">
    <text evidence="7">The sequence shown here is derived from an EMBL/GenBank/DDBJ whole genome shotgun (WGS) entry which is preliminary data.</text>
</comment>
<sequence>MALTVVEPRYWLSTCTMFWSFFVLFMYKAESAKAIYVLRFFTGLFESGAIPGAFYIIGSWYRSSEISRRSSIFMFSSVGGQMVSGYIQAGLYHNMNHHMGLAAWRWVFIFDFVIGIPVALFGFFCCPDEPRSSKVWWMTEKERQICIDRLADEDRDAMKASWNIAAFKRIFSSWQLYAFCVAWAVMECTCGVNLQRWMTLYLKSLKVNGHNKYSIEKINNLPTIIGCV</sequence>
<dbReference type="GO" id="GO:0016020">
    <property type="term" value="C:membrane"/>
    <property type="evidence" value="ECO:0007669"/>
    <property type="project" value="UniProtKB-SubCell"/>
</dbReference>
<dbReference type="PANTHER" id="PTHR43791:SF39">
    <property type="entry name" value="TRANSPORTER LIZ1_SEO1, PUTATIVE (AFU_ORTHOLOGUE AFUA_3G00980)-RELATED"/>
    <property type="match status" value="1"/>
</dbReference>
<dbReference type="Gene3D" id="1.20.1250.20">
    <property type="entry name" value="MFS general substrate transporter like domains"/>
    <property type="match status" value="1"/>
</dbReference>
<feature type="transmembrane region" description="Helical" evidence="6">
    <location>
        <begin position="103"/>
        <end position="126"/>
    </location>
</feature>
<dbReference type="SUPFAM" id="SSF103473">
    <property type="entry name" value="MFS general substrate transporter"/>
    <property type="match status" value="1"/>
</dbReference>
<evidence type="ECO:0000256" key="1">
    <source>
        <dbReference type="ARBA" id="ARBA00004141"/>
    </source>
</evidence>
<feature type="transmembrane region" description="Helical" evidence="6">
    <location>
        <begin position="35"/>
        <end position="60"/>
    </location>
</feature>
<dbReference type="InterPro" id="IPR011701">
    <property type="entry name" value="MFS"/>
</dbReference>
<dbReference type="GO" id="GO:0022857">
    <property type="term" value="F:transmembrane transporter activity"/>
    <property type="evidence" value="ECO:0007669"/>
    <property type="project" value="InterPro"/>
</dbReference>
<evidence type="ECO:0008006" key="9">
    <source>
        <dbReference type="Google" id="ProtNLM"/>
    </source>
</evidence>
<comment type="subcellular location">
    <subcellularLocation>
        <location evidence="1">Membrane</location>
        <topology evidence="1">Multi-pass membrane protein</topology>
    </subcellularLocation>
</comment>
<accession>A0A8H6A9D2</accession>
<evidence type="ECO:0000256" key="4">
    <source>
        <dbReference type="ARBA" id="ARBA00022989"/>
    </source>
</evidence>
<protein>
    <recommendedName>
        <fullName evidence="9">Pantothenate transporter liz1</fullName>
    </recommendedName>
</protein>
<evidence type="ECO:0000313" key="7">
    <source>
        <dbReference type="EMBL" id="KAF5862190.1"/>
    </source>
</evidence>
<gene>
    <name evidence="7" type="ORF">ETB97_011895</name>
</gene>
<reference evidence="7 8" key="1">
    <citation type="submission" date="2019-04" db="EMBL/GenBank/DDBJ databases">
        <title>Aspergillus burnettii sp. nov., novel species from soil in southeast Queensland.</title>
        <authorList>
            <person name="Gilchrist C.L.M."/>
            <person name="Pitt J.I."/>
            <person name="Lange L."/>
            <person name="Lacey H.J."/>
            <person name="Vuong D."/>
            <person name="Midgley D.J."/>
            <person name="Greenfield P."/>
            <person name="Bradbury M."/>
            <person name="Lacey E."/>
            <person name="Busk P.K."/>
            <person name="Pilgaard B."/>
            <person name="Chooi Y.H."/>
            <person name="Piggott A.M."/>
        </authorList>
    </citation>
    <scope>NUCLEOTIDE SEQUENCE [LARGE SCALE GENOMIC DNA]</scope>
    <source>
        <strain evidence="7 8">FRR 5400</strain>
    </source>
</reference>
<evidence type="ECO:0000256" key="5">
    <source>
        <dbReference type="ARBA" id="ARBA00023136"/>
    </source>
</evidence>
<evidence type="ECO:0000256" key="6">
    <source>
        <dbReference type="SAM" id="Phobius"/>
    </source>
</evidence>
<evidence type="ECO:0000313" key="8">
    <source>
        <dbReference type="Proteomes" id="UP000541154"/>
    </source>
</evidence>
<keyword evidence="4 6" id="KW-1133">Transmembrane helix</keyword>
<organism evidence="7 8">
    <name type="scientific">Petromyces alliaceus</name>
    <name type="common">Aspergillus alliaceus</name>
    <dbReference type="NCBI Taxonomy" id="209559"/>
    <lineage>
        <taxon>Eukaryota</taxon>
        <taxon>Fungi</taxon>
        <taxon>Dikarya</taxon>
        <taxon>Ascomycota</taxon>
        <taxon>Pezizomycotina</taxon>
        <taxon>Eurotiomycetes</taxon>
        <taxon>Eurotiomycetidae</taxon>
        <taxon>Eurotiales</taxon>
        <taxon>Aspergillaceae</taxon>
        <taxon>Aspergillus</taxon>
        <taxon>Aspergillus subgen. Circumdati</taxon>
    </lineage>
</organism>
<proteinExistence type="predicted"/>
<dbReference type="EMBL" id="SPNV01000079">
    <property type="protein sequence ID" value="KAF5862190.1"/>
    <property type="molecule type" value="Genomic_DNA"/>
</dbReference>
<keyword evidence="8" id="KW-1185">Reference proteome</keyword>
<feature type="transmembrane region" description="Helical" evidence="6">
    <location>
        <begin position="10"/>
        <end position="29"/>
    </location>
</feature>
<dbReference type="AlphaFoldDB" id="A0A8H6A9D2"/>
<keyword evidence="3 6" id="KW-0812">Transmembrane</keyword>
<evidence type="ECO:0000256" key="2">
    <source>
        <dbReference type="ARBA" id="ARBA00022448"/>
    </source>
</evidence>
<evidence type="ECO:0000256" key="3">
    <source>
        <dbReference type="ARBA" id="ARBA00022692"/>
    </source>
</evidence>
<feature type="transmembrane region" description="Helical" evidence="6">
    <location>
        <begin position="72"/>
        <end position="91"/>
    </location>
</feature>